<proteinExistence type="predicted"/>
<dbReference type="AlphaFoldDB" id="A0AA86RNK5"/>
<keyword evidence="3" id="KW-1185">Reference proteome</keyword>
<reference evidence="2 3" key="2">
    <citation type="submission" date="2024-07" db="EMBL/GenBank/DDBJ databases">
        <authorList>
            <person name="Akdeniz Z."/>
        </authorList>
    </citation>
    <scope>NUCLEOTIDE SEQUENCE [LARGE SCALE GENOMIC DNA]</scope>
</reference>
<sequence length="517" mass="60395">MPFKIQTNDQCLELVWSNNDKDGIDVQELKDIYYSIDIQGDSNFFDYQILNRYTRSELLQISSCTIDLQNIQGRMISLSLTKCQCINDFPKGCLITNLNLEDSQIQTSQLQNLEIRSLNVTKTSQTMFDIQNCNQLKCQLNRLNFAGQTIELSTLSGEWTQILFNDCVFIGEVDSSRLKVINVRLKITEQNYKNNLSCLESLKCNSFNISQVQHDVYYKIDIIMPNENKTKKYMAAVLNMCICDLNCIRGPWAYIEFNNCIFEVNSTEYKKKFANTTIKVILDNTCPQVNYAALCGLKCNLTISLNNIQVDFNQVRKCKPEQLILRQCSFNIEELVGTWRTLNMYYCQIQSSDQVLPKSIKAQKIVIYDIKSDLCRFFDTKSLTLFKAGSITQFPDTSKFCLIYSTLNASEVNNNIKYLSLLNVKLVKFSILSFPKLIGVDLNYFLFKKEQNKTRTAIIEYIRFKKRSRNALKQRLHRIRYEESRTQIKRTRIQKEYECFNSLLCEPLKFLRWQFSE</sequence>
<dbReference type="Proteomes" id="UP001642409">
    <property type="component" value="Unassembled WGS sequence"/>
</dbReference>
<accession>A0AA86RNK5</accession>
<dbReference type="EMBL" id="CATOUU010001064">
    <property type="protein sequence ID" value="CAI9969770.1"/>
    <property type="molecule type" value="Genomic_DNA"/>
</dbReference>
<protein>
    <submittedName>
        <fullName evidence="2">Hypothetical_protein</fullName>
    </submittedName>
</protein>
<reference evidence="1" key="1">
    <citation type="submission" date="2023-06" db="EMBL/GenBank/DDBJ databases">
        <authorList>
            <person name="Kurt Z."/>
        </authorList>
    </citation>
    <scope>NUCLEOTIDE SEQUENCE</scope>
</reference>
<gene>
    <name evidence="2" type="ORF">HINF_LOCUS16334</name>
    <name evidence="1" type="ORF">HINF_LOCUS57415</name>
</gene>
<evidence type="ECO:0000313" key="1">
    <source>
        <dbReference type="EMBL" id="CAI9969770.1"/>
    </source>
</evidence>
<dbReference type="EMBL" id="CAXDID020000040">
    <property type="protein sequence ID" value="CAL5999688.1"/>
    <property type="molecule type" value="Genomic_DNA"/>
</dbReference>
<comment type="caution">
    <text evidence="1">The sequence shown here is derived from an EMBL/GenBank/DDBJ whole genome shotgun (WGS) entry which is preliminary data.</text>
</comment>
<name>A0AA86RNK5_9EUKA</name>
<organism evidence="1">
    <name type="scientific">Hexamita inflata</name>
    <dbReference type="NCBI Taxonomy" id="28002"/>
    <lineage>
        <taxon>Eukaryota</taxon>
        <taxon>Metamonada</taxon>
        <taxon>Diplomonadida</taxon>
        <taxon>Hexamitidae</taxon>
        <taxon>Hexamitinae</taxon>
        <taxon>Hexamita</taxon>
    </lineage>
</organism>
<evidence type="ECO:0000313" key="3">
    <source>
        <dbReference type="Proteomes" id="UP001642409"/>
    </source>
</evidence>
<evidence type="ECO:0000313" key="2">
    <source>
        <dbReference type="EMBL" id="CAL5999688.1"/>
    </source>
</evidence>